<evidence type="ECO:0000256" key="5">
    <source>
        <dbReference type="ARBA" id="ARBA00022963"/>
    </source>
</evidence>
<organism evidence="8 9">
    <name type="scientific">Deinococcus petrolearius</name>
    <dbReference type="NCBI Taxonomy" id="1751295"/>
    <lineage>
        <taxon>Bacteria</taxon>
        <taxon>Thermotogati</taxon>
        <taxon>Deinococcota</taxon>
        <taxon>Deinococci</taxon>
        <taxon>Deinococcales</taxon>
        <taxon>Deinococcaceae</taxon>
        <taxon>Deinococcus</taxon>
    </lineage>
</organism>
<evidence type="ECO:0000256" key="1">
    <source>
        <dbReference type="ARBA" id="ARBA00000798"/>
    </source>
</evidence>
<dbReference type="EC" id="3.1.4.4" evidence="3"/>
<name>A0ABW1DKB2_9DEIO</name>
<evidence type="ECO:0000313" key="8">
    <source>
        <dbReference type="EMBL" id="MFC5847769.1"/>
    </source>
</evidence>
<comment type="caution">
    <text evidence="8">The sequence shown here is derived from an EMBL/GenBank/DDBJ whole genome shotgun (WGS) entry which is preliminary data.</text>
</comment>
<evidence type="ECO:0000256" key="4">
    <source>
        <dbReference type="ARBA" id="ARBA00022801"/>
    </source>
</evidence>
<dbReference type="PANTHER" id="PTHR43856:SF1">
    <property type="entry name" value="MITOCHONDRIAL CARDIOLIPIN HYDROLASE"/>
    <property type="match status" value="1"/>
</dbReference>
<dbReference type="Gene3D" id="3.30.870.10">
    <property type="entry name" value="Endonuclease Chain A"/>
    <property type="match status" value="2"/>
</dbReference>
<evidence type="ECO:0000256" key="6">
    <source>
        <dbReference type="ARBA" id="ARBA00023098"/>
    </source>
</evidence>
<keyword evidence="4" id="KW-0378">Hydrolase</keyword>
<evidence type="ECO:0000259" key="7">
    <source>
        <dbReference type="PROSITE" id="PS50035"/>
    </source>
</evidence>
<comment type="catalytic activity">
    <reaction evidence="1">
        <text>a 1,2-diacyl-sn-glycero-3-phosphocholine + H2O = a 1,2-diacyl-sn-glycero-3-phosphate + choline + H(+)</text>
        <dbReference type="Rhea" id="RHEA:14445"/>
        <dbReference type="ChEBI" id="CHEBI:15354"/>
        <dbReference type="ChEBI" id="CHEBI:15377"/>
        <dbReference type="ChEBI" id="CHEBI:15378"/>
        <dbReference type="ChEBI" id="CHEBI:57643"/>
        <dbReference type="ChEBI" id="CHEBI:58608"/>
        <dbReference type="EC" id="3.1.4.4"/>
    </reaction>
</comment>
<sequence>MRRSGSSARRWAAVAALQVLGLAAAVALPVGLGPAAAAAPLLAPLCAAPTRPLELALWRVTTADGRPDLSCGNAFVGYLRTPRGPGTPQDAFEVIAEQVRAARREVLLTSMEWQGGLGEGGQGKPGHTFASAVAELYARVRADPAAYPQGMRVRVVLGGYPDLARLDGATQALALARDLRALGVPLEDAALDWRVSVLNYAFFPHSHAKLHVIDGQDVTVEGYNFADGHLPEGENGGRALHDLGLRMRGPVAQDAVAAFDDLWRHSHQLRCPAGVAPAEVAARCALGLPDPPSHPAQDRVAAPAGDDRAFVLYRRPGSDVADRAQQALLLAARREIDLLEADFSPELPCWTAYQNPEGCGRETFPPYFAALLGAMERGVHVRVLTVNYSYGAYANRSGVALLRYEARRRGLDALFEARYVDFKLHSKVVTVDREMVVAGSVNFHFSSWGPLGLNEAVLATSAAPAVAEQQANFEALWAGHSRPVPAEWWLRFVRRE</sequence>
<keyword evidence="9" id="KW-1185">Reference proteome</keyword>
<evidence type="ECO:0000313" key="9">
    <source>
        <dbReference type="Proteomes" id="UP001595979"/>
    </source>
</evidence>
<keyword evidence="6" id="KW-0443">Lipid metabolism</keyword>
<gene>
    <name evidence="8" type="ORF">ACFPQ6_05550</name>
</gene>
<dbReference type="InterPro" id="IPR025202">
    <property type="entry name" value="PLD-like_dom"/>
</dbReference>
<dbReference type="PROSITE" id="PS50035">
    <property type="entry name" value="PLD"/>
    <property type="match status" value="1"/>
</dbReference>
<feature type="domain" description="PLD phosphodiesterase" evidence="7">
    <location>
        <begin position="420"/>
        <end position="447"/>
    </location>
</feature>
<reference evidence="9" key="1">
    <citation type="journal article" date="2019" name="Int. J. Syst. Evol. Microbiol.">
        <title>The Global Catalogue of Microorganisms (GCM) 10K type strain sequencing project: providing services to taxonomists for standard genome sequencing and annotation.</title>
        <authorList>
            <consortium name="The Broad Institute Genomics Platform"/>
            <consortium name="The Broad Institute Genome Sequencing Center for Infectious Disease"/>
            <person name="Wu L."/>
            <person name="Ma J."/>
        </authorList>
    </citation>
    <scope>NUCLEOTIDE SEQUENCE [LARGE SCALE GENOMIC DNA]</scope>
    <source>
        <strain evidence="9">CGMCC 1.15053</strain>
    </source>
</reference>
<protein>
    <recommendedName>
        <fullName evidence="3">phospholipase D</fullName>
        <ecNumber evidence="3">3.1.4.4</ecNumber>
    </recommendedName>
</protein>
<dbReference type="InterPro" id="IPR001736">
    <property type="entry name" value="PLipase_D/transphosphatidylase"/>
</dbReference>
<dbReference type="SUPFAM" id="SSF56024">
    <property type="entry name" value="Phospholipase D/nuclease"/>
    <property type="match status" value="2"/>
</dbReference>
<dbReference type="Proteomes" id="UP001595979">
    <property type="component" value="Unassembled WGS sequence"/>
</dbReference>
<dbReference type="PANTHER" id="PTHR43856">
    <property type="entry name" value="CARDIOLIPIN HYDROLASE"/>
    <property type="match status" value="1"/>
</dbReference>
<dbReference type="InterPro" id="IPR051406">
    <property type="entry name" value="PLD_domain"/>
</dbReference>
<dbReference type="RefSeq" id="WP_380047192.1">
    <property type="nucleotide sequence ID" value="NZ_JBHSOH010000005.1"/>
</dbReference>
<dbReference type="EMBL" id="JBHSOH010000005">
    <property type="protein sequence ID" value="MFC5847769.1"/>
    <property type="molecule type" value="Genomic_DNA"/>
</dbReference>
<keyword evidence="5" id="KW-0442">Lipid degradation</keyword>
<evidence type="ECO:0000256" key="2">
    <source>
        <dbReference type="ARBA" id="ARBA00008664"/>
    </source>
</evidence>
<dbReference type="Pfam" id="PF13091">
    <property type="entry name" value="PLDc_2"/>
    <property type="match status" value="1"/>
</dbReference>
<evidence type="ECO:0000256" key="3">
    <source>
        <dbReference type="ARBA" id="ARBA00012027"/>
    </source>
</evidence>
<comment type="similarity">
    <text evidence="2">Belongs to the phospholipase D family.</text>
</comment>
<proteinExistence type="inferred from homology"/>
<accession>A0ABW1DKB2</accession>